<comment type="subcellular location">
    <subcellularLocation>
        <location evidence="1">Mitochondrion</location>
    </subcellularLocation>
</comment>
<gene>
    <name evidence="7" type="ORF">CANINC_003537</name>
</gene>
<dbReference type="SMART" id="SM01238">
    <property type="entry name" value="IGR"/>
    <property type="match status" value="1"/>
</dbReference>
<dbReference type="InterPro" id="IPR019083">
    <property type="entry name" value="SAM_Ribosomal_mS41"/>
</dbReference>
<evidence type="ECO:0000256" key="4">
    <source>
        <dbReference type="ARBA" id="ARBA00035129"/>
    </source>
</evidence>
<reference evidence="7 8" key="1">
    <citation type="journal article" date="2019" name="Front. Genet.">
        <title>Whole-Genome Sequencing of the Opportunistic Yeast Pathogen Candida inconspicua Uncovers Its Hybrid Origin.</title>
        <authorList>
            <person name="Mixao V."/>
            <person name="Hansen A.P."/>
            <person name="Saus E."/>
            <person name="Boekhout T."/>
            <person name="Lass-Florl C."/>
            <person name="Gabaldon T."/>
        </authorList>
    </citation>
    <scope>NUCLEOTIDE SEQUENCE [LARGE SCALE GENOMIC DNA]</scope>
    <source>
        <strain evidence="7 8">CBS 180</strain>
    </source>
</reference>
<dbReference type="GO" id="GO:0005739">
    <property type="term" value="C:mitochondrion"/>
    <property type="evidence" value="ECO:0007669"/>
    <property type="project" value="UniProtKB-SubCell"/>
</dbReference>
<dbReference type="EMBL" id="SELW01000567">
    <property type="protein sequence ID" value="TID21042.1"/>
    <property type="molecule type" value="Genomic_DNA"/>
</dbReference>
<keyword evidence="8" id="KW-1185">Reference proteome</keyword>
<dbReference type="Pfam" id="PF09597">
    <property type="entry name" value="SAM_Ribosomal_mS41"/>
    <property type="match status" value="1"/>
</dbReference>
<sequence length="155" mass="17953">MNSLTFTRLFSSTCSLLRASTSSIPKPTDQIPDVQTFLTKIGRNTVEYQSAFPTWDSLFTATSKDLKSAGVDVPARRYILHQVEKFKRSNDVQPTSKSVKKNGGERKFNQYLAQKRILDRIHTAQQLKQYRKQLKLTQMQYNRFDKIHRDLGHSL</sequence>
<dbReference type="Proteomes" id="UP000307173">
    <property type="component" value="Unassembled WGS sequence"/>
</dbReference>
<dbReference type="AlphaFoldDB" id="A0A4T0WYE7"/>
<evidence type="ECO:0000256" key="3">
    <source>
        <dbReference type="ARBA" id="ARBA00023128"/>
    </source>
</evidence>
<dbReference type="OrthoDB" id="18595at2759"/>
<dbReference type="PANTHER" id="PTHR28235:SF1">
    <property type="entry name" value="SMALL RIBOSOMAL SUBUNIT PROTEIN MS41"/>
    <property type="match status" value="1"/>
</dbReference>
<accession>A0A4T0WYE7</accession>
<evidence type="ECO:0000256" key="2">
    <source>
        <dbReference type="ARBA" id="ARBA00010492"/>
    </source>
</evidence>
<name>A0A4T0WYE7_9ASCO</name>
<evidence type="ECO:0000259" key="6">
    <source>
        <dbReference type="SMART" id="SM01238"/>
    </source>
</evidence>
<protein>
    <recommendedName>
        <fullName evidence="4">Small ribosomal subunit protein mS41</fullName>
    </recommendedName>
    <alternativeName>
        <fullName evidence="5">Protein FYV4, mitochondrial</fullName>
    </alternativeName>
</protein>
<dbReference type="InterPro" id="IPR039603">
    <property type="entry name" value="Ribosomal_mS41"/>
</dbReference>
<evidence type="ECO:0000256" key="1">
    <source>
        <dbReference type="ARBA" id="ARBA00004173"/>
    </source>
</evidence>
<dbReference type="PANTHER" id="PTHR28235">
    <property type="entry name" value="PROTEIN FYV4, MITOCHONDRIAL"/>
    <property type="match status" value="1"/>
</dbReference>
<organism evidence="7 8">
    <name type="scientific">Pichia inconspicua</name>
    <dbReference type="NCBI Taxonomy" id="52247"/>
    <lineage>
        <taxon>Eukaryota</taxon>
        <taxon>Fungi</taxon>
        <taxon>Dikarya</taxon>
        <taxon>Ascomycota</taxon>
        <taxon>Saccharomycotina</taxon>
        <taxon>Pichiomycetes</taxon>
        <taxon>Pichiales</taxon>
        <taxon>Pichiaceae</taxon>
        <taxon>Pichia</taxon>
    </lineage>
</organism>
<evidence type="ECO:0000313" key="7">
    <source>
        <dbReference type="EMBL" id="TID21042.1"/>
    </source>
</evidence>
<comment type="caution">
    <text evidence="7">The sequence shown here is derived from an EMBL/GenBank/DDBJ whole genome shotgun (WGS) entry which is preliminary data.</text>
</comment>
<keyword evidence="3" id="KW-0496">Mitochondrion</keyword>
<evidence type="ECO:0000256" key="5">
    <source>
        <dbReference type="ARBA" id="ARBA00035341"/>
    </source>
</evidence>
<comment type="similarity">
    <text evidence="2">Belongs to the mitochondrion-specific ribosomal protein mS41 family.</text>
</comment>
<feature type="domain" description="Small ribosomal subunit protein mS41 SAM" evidence="6">
    <location>
        <begin position="34"/>
        <end position="89"/>
    </location>
</feature>
<proteinExistence type="inferred from homology"/>
<dbReference type="STRING" id="52247.A0A4T0WYE7"/>
<evidence type="ECO:0000313" key="8">
    <source>
        <dbReference type="Proteomes" id="UP000307173"/>
    </source>
</evidence>